<dbReference type="PROSITE" id="PS51733">
    <property type="entry name" value="BPL_LPL_CATALYTIC"/>
    <property type="match status" value="1"/>
</dbReference>
<comment type="similarity">
    <text evidence="3">Belongs to the LplA family.</text>
</comment>
<dbReference type="PANTHER" id="PTHR12561:SF3">
    <property type="entry name" value="LIPOYLTRANSFERASE 1, MITOCHONDRIAL"/>
    <property type="match status" value="1"/>
</dbReference>
<dbReference type="GO" id="GO:0005739">
    <property type="term" value="C:mitochondrion"/>
    <property type="evidence" value="ECO:0007669"/>
    <property type="project" value="TreeGrafter"/>
</dbReference>
<evidence type="ECO:0000256" key="4">
    <source>
        <dbReference type="ARBA" id="ARBA00015925"/>
    </source>
</evidence>
<dbReference type="Gene3D" id="3.30.930.10">
    <property type="entry name" value="Bira Bifunctional Protein, Domain 2"/>
    <property type="match status" value="1"/>
</dbReference>
<dbReference type="Proteomes" id="UP001211907">
    <property type="component" value="Unassembled WGS sequence"/>
</dbReference>
<organism evidence="6 7">
    <name type="scientific">Physocladia obscura</name>
    <dbReference type="NCBI Taxonomy" id="109957"/>
    <lineage>
        <taxon>Eukaryota</taxon>
        <taxon>Fungi</taxon>
        <taxon>Fungi incertae sedis</taxon>
        <taxon>Chytridiomycota</taxon>
        <taxon>Chytridiomycota incertae sedis</taxon>
        <taxon>Chytridiomycetes</taxon>
        <taxon>Chytridiales</taxon>
        <taxon>Chytriomycetaceae</taxon>
        <taxon>Physocladia</taxon>
    </lineage>
</organism>
<dbReference type="SUPFAM" id="SSF55681">
    <property type="entry name" value="Class II aaRS and biotin synthetases"/>
    <property type="match status" value="1"/>
</dbReference>
<reference evidence="6" key="1">
    <citation type="submission" date="2020-05" db="EMBL/GenBank/DDBJ databases">
        <title>Phylogenomic resolution of chytrid fungi.</title>
        <authorList>
            <person name="Stajich J.E."/>
            <person name="Amses K."/>
            <person name="Simmons R."/>
            <person name="Seto K."/>
            <person name="Myers J."/>
            <person name="Bonds A."/>
            <person name="Quandt C.A."/>
            <person name="Barry K."/>
            <person name="Liu P."/>
            <person name="Grigoriev I."/>
            <person name="Longcore J.E."/>
            <person name="James T.Y."/>
        </authorList>
    </citation>
    <scope>NUCLEOTIDE SEQUENCE</scope>
    <source>
        <strain evidence="6">JEL0513</strain>
    </source>
</reference>
<keyword evidence="6" id="KW-0436">Ligase</keyword>
<dbReference type="InterPro" id="IPR045864">
    <property type="entry name" value="aa-tRNA-synth_II/BPL/LPL"/>
</dbReference>
<dbReference type="AlphaFoldDB" id="A0AAD5T4N8"/>
<evidence type="ECO:0000313" key="6">
    <source>
        <dbReference type="EMBL" id="KAJ3130641.1"/>
    </source>
</evidence>
<name>A0AAD5T4N8_9FUNG</name>
<gene>
    <name evidence="6" type="primary">AIM22</name>
    <name evidence="6" type="ORF">HK100_007799</name>
</gene>
<proteinExistence type="inferred from homology"/>
<protein>
    <recommendedName>
        <fullName evidence="4">Putative lipoate-protein ligase A</fullName>
    </recommendedName>
</protein>
<evidence type="ECO:0000259" key="5">
    <source>
        <dbReference type="PROSITE" id="PS51733"/>
    </source>
</evidence>
<dbReference type="GO" id="GO:0009249">
    <property type="term" value="P:protein lipoylation"/>
    <property type="evidence" value="ECO:0007669"/>
    <property type="project" value="InterPro"/>
</dbReference>
<keyword evidence="7" id="KW-1185">Reference proteome</keyword>
<sequence>MSRLNQSTSLNQNPWKECNLPLMRSLKIPLIRRRSGGGTVVHNLGNTNYTAFMPRDSFSRDKSALIVANALHHLDIPASVNDISGMKVSGSAFKVVQERAYAHGTMLISSDLEQLGTLLKSPRKNSISGKGVESVPSKVTRLADHSFTVAHTDFCRAVAEEFGKVFNRSTGLKKVTLTITEGLITLVTAESNNLAMASSVGAALSTFFVGVPYDDGTAETWNLLTDINRWRMSISDADDVLEWIRNAIWSGFESN</sequence>
<dbReference type="CDD" id="cd16443">
    <property type="entry name" value="LplA"/>
    <property type="match status" value="1"/>
</dbReference>
<dbReference type="InterPro" id="IPR004143">
    <property type="entry name" value="BPL_LPL_catalytic"/>
</dbReference>
<dbReference type="GO" id="GO:0016874">
    <property type="term" value="F:ligase activity"/>
    <property type="evidence" value="ECO:0007669"/>
    <property type="project" value="UniProtKB-KW"/>
</dbReference>
<evidence type="ECO:0000256" key="2">
    <source>
        <dbReference type="ARBA" id="ARBA00005085"/>
    </source>
</evidence>
<feature type="domain" description="BPL/LPL catalytic" evidence="5">
    <location>
        <begin position="1"/>
        <end position="170"/>
    </location>
</feature>
<comment type="function">
    <text evidence="1">Catalyzes both the ATP-dependent activation of exogenously supplied lipoate to lipoyl-AMP and the transfer of the activated lipoyl onto the lipoyl domains of lipoate-dependent enzymes.</text>
</comment>
<comment type="caution">
    <text evidence="6">The sequence shown here is derived from an EMBL/GenBank/DDBJ whole genome shotgun (WGS) entry which is preliminary data.</text>
</comment>
<accession>A0AAD5T4N8</accession>
<dbReference type="GO" id="GO:0017118">
    <property type="term" value="F:lipoyltransferase activity"/>
    <property type="evidence" value="ECO:0007669"/>
    <property type="project" value="TreeGrafter"/>
</dbReference>
<evidence type="ECO:0000313" key="7">
    <source>
        <dbReference type="Proteomes" id="UP001211907"/>
    </source>
</evidence>
<dbReference type="InterPro" id="IPR004562">
    <property type="entry name" value="LipoylTrfase_LipoateP_Ligase"/>
</dbReference>
<comment type="pathway">
    <text evidence="2">Protein modification; protein lipoylation via exogenous pathway; protein N(6)-(lipoyl)lysine from lipoate: step 2/2.</text>
</comment>
<dbReference type="EMBL" id="JADGJH010000370">
    <property type="protein sequence ID" value="KAJ3130641.1"/>
    <property type="molecule type" value="Genomic_DNA"/>
</dbReference>
<evidence type="ECO:0000256" key="1">
    <source>
        <dbReference type="ARBA" id="ARBA00003253"/>
    </source>
</evidence>
<evidence type="ECO:0000256" key="3">
    <source>
        <dbReference type="ARBA" id="ARBA00008242"/>
    </source>
</evidence>
<dbReference type="Pfam" id="PF21948">
    <property type="entry name" value="LplA-B_cat"/>
    <property type="match status" value="1"/>
</dbReference>
<dbReference type="PANTHER" id="PTHR12561">
    <property type="entry name" value="LIPOATE-PROTEIN LIGASE"/>
    <property type="match status" value="1"/>
</dbReference>